<dbReference type="GO" id="GO:0005886">
    <property type="term" value="C:plasma membrane"/>
    <property type="evidence" value="ECO:0007669"/>
    <property type="project" value="TreeGrafter"/>
</dbReference>
<dbReference type="AlphaFoldDB" id="A0A137PDJ0"/>
<feature type="transmembrane region" description="Helical" evidence="6">
    <location>
        <begin position="12"/>
        <end position="31"/>
    </location>
</feature>
<feature type="transmembrane region" description="Helical" evidence="6">
    <location>
        <begin position="135"/>
        <end position="158"/>
    </location>
</feature>
<feature type="transmembrane region" description="Helical" evidence="6">
    <location>
        <begin position="76"/>
        <end position="95"/>
    </location>
</feature>
<evidence type="ECO:0000313" key="9">
    <source>
        <dbReference type="Proteomes" id="UP000070444"/>
    </source>
</evidence>
<reference evidence="8 9" key="1">
    <citation type="journal article" date="2015" name="Genome Biol. Evol.">
        <title>Phylogenomic analyses indicate that early fungi evolved digesting cell walls of algal ancestors of land plants.</title>
        <authorList>
            <person name="Chang Y."/>
            <person name="Wang S."/>
            <person name="Sekimoto S."/>
            <person name="Aerts A.L."/>
            <person name="Choi C."/>
            <person name="Clum A."/>
            <person name="LaButti K.M."/>
            <person name="Lindquist E.A."/>
            <person name="Yee Ngan C."/>
            <person name="Ohm R.A."/>
            <person name="Salamov A.A."/>
            <person name="Grigoriev I.V."/>
            <person name="Spatafora J.W."/>
            <person name="Berbee M.L."/>
        </authorList>
    </citation>
    <scope>NUCLEOTIDE SEQUENCE [LARGE SCALE GENOMIC DNA]</scope>
    <source>
        <strain evidence="8 9">NRRL 28638</strain>
    </source>
</reference>
<evidence type="ECO:0000256" key="6">
    <source>
        <dbReference type="SAM" id="Phobius"/>
    </source>
</evidence>
<evidence type="ECO:0000256" key="3">
    <source>
        <dbReference type="ARBA" id="ARBA00022692"/>
    </source>
</evidence>
<dbReference type="Proteomes" id="UP000070444">
    <property type="component" value="Unassembled WGS sequence"/>
</dbReference>
<keyword evidence="5 6" id="KW-0472">Membrane</keyword>
<dbReference type="InterPro" id="IPR036259">
    <property type="entry name" value="MFS_trans_sf"/>
</dbReference>
<evidence type="ECO:0000256" key="1">
    <source>
        <dbReference type="ARBA" id="ARBA00004127"/>
    </source>
</evidence>
<evidence type="ECO:0000259" key="7">
    <source>
        <dbReference type="PROSITE" id="PS50850"/>
    </source>
</evidence>
<dbReference type="PANTHER" id="PTHR23501:SF191">
    <property type="entry name" value="VACUOLAR BASIC AMINO ACID TRANSPORTER 4"/>
    <property type="match status" value="1"/>
</dbReference>
<keyword evidence="2" id="KW-0813">Transport</keyword>
<feature type="transmembrane region" description="Helical" evidence="6">
    <location>
        <begin position="107"/>
        <end position="128"/>
    </location>
</feature>
<dbReference type="InterPro" id="IPR020846">
    <property type="entry name" value="MFS_dom"/>
</dbReference>
<keyword evidence="4 6" id="KW-1133">Transmembrane helix</keyword>
<dbReference type="STRING" id="796925.A0A137PDJ0"/>
<evidence type="ECO:0000256" key="5">
    <source>
        <dbReference type="ARBA" id="ARBA00023136"/>
    </source>
</evidence>
<feature type="domain" description="Major facilitator superfamily (MFS) profile" evidence="7">
    <location>
        <begin position="9"/>
        <end position="221"/>
    </location>
</feature>
<organism evidence="8 9">
    <name type="scientific">Conidiobolus coronatus (strain ATCC 28846 / CBS 209.66 / NRRL 28638)</name>
    <name type="common">Delacroixia coronata</name>
    <dbReference type="NCBI Taxonomy" id="796925"/>
    <lineage>
        <taxon>Eukaryota</taxon>
        <taxon>Fungi</taxon>
        <taxon>Fungi incertae sedis</taxon>
        <taxon>Zoopagomycota</taxon>
        <taxon>Entomophthoromycotina</taxon>
        <taxon>Entomophthoromycetes</taxon>
        <taxon>Entomophthorales</taxon>
        <taxon>Ancylistaceae</taxon>
        <taxon>Conidiobolus</taxon>
    </lineage>
</organism>
<feature type="transmembrane region" description="Helical" evidence="6">
    <location>
        <begin position="164"/>
        <end position="187"/>
    </location>
</feature>
<accession>A0A137PDJ0</accession>
<evidence type="ECO:0000313" key="8">
    <source>
        <dbReference type="EMBL" id="KXN73074.1"/>
    </source>
</evidence>
<gene>
    <name evidence="8" type="ORF">CONCODRAFT_68597</name>
</gene>
<keyword evidence="3 6" id="KW-0812">Transmembrane</keyword>
<dbReference type="Gene3D" id="1.20.1250.20">
    <property type="entry name" value="MFS general substrate transporter like domains"/>
    <property type="match status" value="1"/>
</dbReference>
<evidence type="ECO:0000256" key="2">
    <source>
        <dbReference type="ARBA" id="ARBA00022448"/>
    </source>
</evidence>
<comment type="subcellular location">
    <subcellularLocation>
        <location evidence="1">Endomembrane system</location>
        <topology evidence="1">Multi-pass membrane protein</topology>
    </subcellularLocation>
</comment>
<dbReference type="OrthoDB" id="4078873at2759"/>
<dbReference type="InterPro" id="IPR011701">
    <property type="entry name" value="MFS"/>
</dbReference>
<feature type="transmembrane region" description="Helical" evidence="6">
    <location>
        <begin position="51"/>
        <end position="69"/>
    </location>
</feature>
<dbReference type="PANTHER" id="PTHR23501">
    <property type="entry name" value="MAJOR FACILITATOR SUPERFAMILY"/>
    <property type="match status" value="1"/>
</dbReference>
<name>A0A137PDJ0_CONC2</name>
<evidence type="ECO:0000256" key="4">
    <source>
        <dbReference type="ARBA" id="ARBA00022989"/>
    </source>
</evidence>
<dbReference type="SUPFAM" id="SSF103473">
    <property type="entry name" value="MFS general substrate transporter"/>
    <property type="match status" value="1"/>
</dbReference>
<protein>
    <submittedName>
        <fullName evidence="8">MFS general substrate transporter</fullName>
    </submittedName>
</protein>
<dbReference type="Pfam" id="PF07690">
    <property type="entry name" value="MFS_1"/>
    <property type="match status" value="1"/>
</dbReference>
<sequence>MSQIRNRVDAYSIYSSLLLYGLAYATISTALSQLDYKITSGYESFDIGPVVTVINGLLGILFVPLLAALSDVYGRGVIFTFGLILGIIGNFTMGFSDSFVSYSAGNIVGGLGDTARTLMIPIILADFLRPKDRGFGFIINWLPYLLALGLSLPVITASQDDGKWFWLFKGQAIMYIVTGIPILLVLFRLQLRAKRLLPEFNYKASSLLKQVLDVSSFPSIW</sequence>
<proteinExistence type="predicted"/>
<dbReference type="GO" id="GO:0012505">
    <property type="term" value="C:endomembrane system"/>
    <property type="evidence" value="ECO:0007669"/>
    <property type="project" value="UniProtKB-SubCell"/>
</dbReference>
<keyword evidence="9" id="KW-1185">Reference proteome</keyword>
<dbReference type="EMBL" id="KQ964442">
    <property type="protein sequence ID" value="KXN73074.1"/>
    <property type="molecule type" value="Genomic_DNA"/>
</dbReference>
<dbReference type="PROSITE" id="PS50850">
    <property type="entry name" value="MFS"/>
    <property type="match status" value="1"/>
</dbReference>
<dbReference type="GO" id="GO:0022857">
    <property type="term" value="F:transmembrane transporter activity"/>
    <property type="evidence" value="ECO:0007669"/>
    <property type="project" value="InterPro"/>
</dbReference>